<dbReference type="GO" id="GO:0016020">
    <property type="term" value="C:membrane"/>
    <property type="evidence" value="ECO:0007669"/>
    <property type="project" value="InterPro"/>
</dbReference>
<proteinExistence type="predicted"/>
<name>A0A3P6TJI6_ONCOC</name>
<accession>A0A3P6TJI6</accession>
<dbReference type="OrthoDB" id="263957at2759"/>
<reference evidence="3 4" key="1">
    <citation type="submission" date="2018-08" db="EMBL/GenBank/DDBJ databases">
        <authorList>
            <person name="Laetsch R D."/>
            <person name="Stevens L."/>
            <person name="Kumar S."/>
            <person name="Blaxter L. M."/>
        </authorList>
    </citation>
    <scope>NUCLEOTIDE SEQUENCE [LARGE SCALE GENOMIC DNA]</scope>
</reference>
<gene>
    <name evidence="3" type="ORF">NOO_LOCUS2372</name>
</gene>
<evidence type="ECO:0000256" key="1">
    <source>
        <dbReference type="SAM" id="MobiDB-lite"/>
    </source>
</evidence>
<feature type="transmembrane region" description="Helical" evidence="2">
    <location>
        <begin position="106"/>
        <end position="127"/>
    </location>
</feature>
<evidence type="ECO:0008006" key="5">
    <source>
        <dbReference type="Google" id="ProtNLM"/>
    </source>
</evidence>
<feature type="transmembrane region" description="Helical" evidence="2">
    <location>
        <begin position="310"/>
        <end position="328"/>
    </location>
</feature>
<dbReference type="Proteomes" id="UP000271087">
    <property type="component" value="Unassembled WGS sequence"/>
</dbReference>
<feature type="compositionally biased region" description="Polar residues" evidence="1">
    <location>
        <begin position="441"/>
        <end position="460"/>
    </location>
</feature>
<dbReference type="InterPro" id="IPR008509">
    <property type="entry name" value="MOT2/MFSD5"/>
</dbReference>
<feature type="transmembrane region" description="Helical" evidence="2">
    <location>
        <begin position="164"/>
        <end position="186"/>
    </location>
</feature>
<keyword evidence="4" id="KW-1185">Reference proteome</keyword>
<dbReference type="Gene3D" id="1.20.1250.20">
    <property type="entry name" value="MFS general substrate transporter like domains"/>
    <property type="match status" value="1"/>
</dbReference>
<dbReference type="Pfam" id="PF05631">
    <property type="entry name" value="MFS_5"/>
    <property type="match status" value="1"/>
</dbReference>
<feature type="region of interest" description="Disordered" evidence="1">
    <location>
        <begin position="432"/>
        <end position="469"/>
    </location>
</feature>
<keyword evidence="2" id="KW-0812">Transmembrane</keyword>
<protein>
    <recommendedName>
        <fullName evidence="5">Major facilitator superfamily domain-containing protein 5</fullName>
    </recommendedName>
</protein>
<organism evidence="3 4">
    <name type="scientific">Onchocerca ochengi</name>
    <name type="common">Filarial nematode worm</name>
    <dbReference type="NCBI Taxonomy" id="42157"/>
    <lineage>
        <taxon>Eukaryota</taxon>
        <taxon>Metazoa</taxon>
        <taxon>Ecdysozoa</taxon>
        <taxon>Nematoda</taxon>
        <taxon>Chromadorea</taxon>
        <taxon>Rhabditida</taxon>
        <taxon>Spirurina</taxon>
        <taxon>Spiruromorpha</taxon>
        <taxon>Filarioidea</taxon>
        <taxon>Onchocercidae</taxon>
        <taxon>Onchocerca</taxon>
    </lineage>
</organism>
<dbReference type="PANTHER" id="PTHR23516:SF23">
    <property type="entry name" value="MOLYBDATE-ANION TRANSPORTER"/>
    <property type="match status" value="1"/>
</dbReference>
<feature type="transmembrane region" description="Helical" evidence="2">
    <location>
        <begin position="6"/>
        <end position="23"/>
    </location>
</feature>
<sequence length="469" mass="52951">KKPMFFEWSFYALSVICIIQYFYTRNKNTTSQDPTFRQFEHRYLLVYLLATTGDWLQGPHVYALYYSYGMTKHEIELLFVAGFSSSLVFGTFIASTADKYGRRLSCLLYAILYAGTCVAKHFANFWILFIGRIFGGMATSILCTAFESWLVCEHNKRGFSPDSLKTIFSHAALANSIVAIISGLVAHYSANAFGYVTPFDISLVVLVVMMICAIAYWTENYGCEKTTLNLQFMDAYRAMRNDWRVVCLALIQSLFEGTLYLFVLEWTPALSDASGALIPHGYIFASFMVSIMIGSTIFRLLSKHQRPESFMRFVLAVSVLCLVTPIIWPYHAAAIFAAFVFFEICVGIFWPAIGFMRGIYIPDTTRATIMNFSRVPLNAVVIIILLQNLLRQTIFQCCVMFLVFATAAQQYLYRIKIDDKVAKSELSATNITTPEEIPMPESTNPPHDLSPSSIINSITDPSGICKSEE</sequence>
<evidence type="ECO:0000313" key="3">
    <source>
        <dbReference type="EMBL" id="VDK66168.1"/>
    </source>
</evidence>
<evidence type="ECO:0000256" key="2">
    <source>
        <dbReference type="SAM" id="Phobius"/>
    </source>
</evidence>
<dbReference type="PANTHER" id="PTHR23516">
    <property type="entry name" value="SAM (S-ADENOSYL METHIONINE) TRANSPORTER"/>
    <property type="match status" value="1"/>
</dbReference>
<feature type="transmembrane region" description="Helical" evidence="2">
    <location>
        <begin position="243"/>
        <end position="262"/>
    </location>
</feature>
<evidence type="ECO:0000313" key="4">
    <source>
        <dbReference type="Proteomes" id="UP000271087"/>
    </source>
</evidence>
<dbReference type="SUPFAM" id="SSF103473">
    <property type="entry name" value="MFS general substrate transporter"/>
    <property type="match status" value="1"/>
</dbReference>
<feature type="transmembrane region" description="Helical" evidence="2">
    <location>
        <begin position="133"/>
        <end position="152"/>
    </location>
</feature>
<feature type="transmembrane region" description="Helical" evidence="2">
    <location>
        <begin position="368"/>
        <end position="387"/>
    </location>
</feature>
<keyword evidence="2" id="KW-1133">Transmembrane helix</keyword>
<feature type="transmembrane region" description="Helical" evidence="2">
    <location>
        <begin position="334"/>
        <end position="356"/>
    </location>
</feature>
<feature type="transmembrane region" description="Helical" evidence="2">
    <location>
        <begin position="282"/>
        <end position="301"/>
    </location>
</feature>
<dbReference type="EMBL" id="UYRW01000369">
    <property type="protein sequence ID" value="VDK66168.1"/>
    <property type="molecule type" value="Genomic_DNA"/>
</dbReference>
<dbReference type="InterPro" id="IPR036259">
    <property type="entry name" value="MFS_trans_sf"/>
</dbReference>
<keyword evidence="2" id="KW-0472">Membrane</keyword>
<dbReference type="AlphaFoldDB" id="A0A3P6TJI6"/>
<dbReference type="CDD" id="cd17487">
    <property type="entry name" value="MFS_MFSD5_like"/>
    <property type="match status" value="1"/>
</dbReference>
<feature type="transmembrane region" description="Helical" evidence="2">
    <location>
        <begin position="192"/>
        <end position="217"/>
    </location>
</feature>
<dbReference type="GO" id="GO:0015098">
    <property type="term" value="F:molybdate ion transmembrane transporter activity"/>
    <property type="evidence" value="ECO:0007669"/>
    <property type="project" value="InterPro"/>
</dbReference>
<feature type="non-terminal residue" evidence="3">
    <location>
        <position position="1"/>
    </location>
</feature>
<feature type="transmembrane region" description="Helical" evidence="2">
    <location>
        <begin position="44"/>
        <end position="65"/>
    </location>
</feature>
<feature type="transmembrane region" description="Helical" evidence="2">
    <location>
        <begin position="77"/>
        <end position="94"/>
    </location>
</feature>